<evidence type="ECO:0000313" key="3">
    <source>
        <dbReference type="Proteomes" id="UP000070544"/>
    </source>
</evidence>
<proteinExistence type="predicted"/>
<dbReference type="AlphaFoldDB" id="A0A139AB05"/>
<name>A0A139AB05_GONPJ</name>
<feature type="region of interest" description="Disordered" evidence="1">
    <location>
        <begin position="1"/>
        <end position="20"/>
    </location>
</feature>
<dbReference type="Proteomes" id="UP000070544">
    <property type="component" value="Unassembled WGS sequence"/>
</dbReference>
<evidence type="ECO:0000313" key="2">
    <source>
        <dbReference type="EMBL" id="KXS13986.1"/>
    </source>
</evidence>
<evidence type="ECO:0000256" key="1">
    <source>
        <dbReference type="SAM" id="MobiDB-lite"/>
    </source>
</evidence>
<feature type="region of interest" description="Disordered" evidence="1">
    <location>
        <begin position="43"/>
        <end position="68"/>
    </location>
</feature>
<organism evidence="2 3">
    <name type="scientific">Gonapodya prolifera (strain JEL478)</name>
    <name type="common">Monoblepharis prolifera</name>
    <dbReference type="NCBI Taxonomy" id="1344416"/>
    <lineage>
        <taxon>Eukaryota</taxon>
        <taxon>Fungi</taxon>
        <taxon>Fungi incertae sedis</taxon>
        <taxon>Chytridiomycota</taxon>
        <taxon>Chytridiomycota incertae sedis</taxon>
        <taxon>Monoblepharidomycetes</taxon>
        <taxon>Monoblepharidales</taxon>
        <taxon>Gonapodyaceae</taxon>
        <taxon>Gonapodya</taxon>
    </lineage>
</organism>
<gene>
    <name evidence="2" type="ORF">M427DRAFT_156223</name>
</gene>
<sequence>MGPAGWDPQPIVTLEEKPRDRIGRQVRGRLKNVADSSPLHIKFSLSNPSQGGFSQGGFPPGSANSDSEQYPWKEFDFYECSDVPQPGPIVTFSAIWQVDKEIQVLKTGGGETNLGEIQCTVEVTCSGIPLCVSGDSQDYYEGLKRIRQGRV</sequence>
<keyword evidence="3" id="KW-1185">Reference proteome</keyword>
<reference evidence="2 3" key="1">
    <citation type="journal article" date="2015" name="Genome Biol. Evol.">
        <title>Phylogenomic analyses indicate that early fungi evolved digesting cell walls of algal ancestors of land plants.</title>
        <authorList>
            <person name="Chang Y."/>
            <person name="Wang S."/>
            <person name="Sekimoto S."/>
            <person name="Aerts A.L."/>
            <person name="Choi C."/>
            <person name="Clum A."/>
            <person name="LaButti K.M."/>
            <person name="Lindquist E.A."/>
            <person name="Yee Ngan C."/>
            <person name="Ohm R.A."/>
            <person name="Salamov A.A."/>
            <person name="Grigoriev I.V."/>
            <person name="Spatafora J.W."/>
            <person name="Berbee M.L."/>
        </authorList>
    </citation>
    <scope>NUCLEOTIDE SEQUENCE [LARGE SCALE GENOMIC DNA]</scope>
    <source>
        <strain evidence="2 3">JEL478</strain>
    </source>
</reference>
<protein>
    <submittedName>
        <fullName evidence="2">Uncharacterized protein</fullName>
    </submittedName>
</protein>
<accession>A0A139AB05</accession>
<dbReference type="EMBL" id="KQ965772">
    <property type="protein sequence ID" value="KXS13986.1"/>
    <property type="molecule type" value="Genomic_DNA"/>
</dbReference>